<evidence type="ECO:0000313" key="2">
    <source>
        <dbReference type="Proteomes" id="UP000828390"/>
    </source>
</evidence>
<keyword evidence="2" id="KW-1185">Reference proteome</keyword>
<dbReference type="Proteomes" id="UP000828390">
    <property type="component" value="Unassembled WGS sequence"/>
</dbReference>
<protein>
    <submittedName>
        <fullName evidence="1">Uncharacterized protein</fullName>
    </submittedName>
</protein>
<name>A0A9D4JDJ7_DREPO</name>
<reference evidence="1" key="1">
    <citation type="journal article" date="2019" name="bioRxiv">
        <title>The Genome of the Zebra Mussel, Dreissena polymorpha: A Resource for Invasive Species Research.</title>
        <authorList>
            <person name="McCartney M.A."/>
            <person name="Auch B."/>
            <person name="Kono T."/>
            <person name="Mallez S."/>
            <person name="Zhang Y."/>
            <person name="Obille A."/>
            <person name="Becker A."/>
            <person name="Abrahante J.E."/>
            <person name="Garbe J."/>
            <person name="Badalamenti J.P."/>
            <person name="Herman A."/>
            <person name="Mangelson H."/>
            <person name="Liachko I."/>
            <person name="Sullivan S."/>
            <person name="Sone E.D."/>
            <person name="Koren S."/>
            <person name="Silverstein K.A.T."/>
            <person name="Beckman K.B."/>
            <person name="Gohl D.M."/>
        </authorList>
    </citation>
    <scope>NUCLEOTIDE SEQUENCE</scope>
    <source>
        <strain evidence="1">Duluth1</strain>
        <tissue evidence="1">Whole animal</tissue>
    </source>
</reference>
<accession>A0A9D4JDJ7</accession>
<proteinExistence type="predicted"/>
<sequence>MLRTKFQPDGRMDGQTDRTNYYIPSKFFFGADKNGAIMWVAQNIIGTNLLTKKNAPPPGIHVFQPTSIIFEHFQDIMGMNLLTKKNAPPLGSHISLRPIFCLTKFHEDWTINVASRVSREKFPAPGGHVFTATKTIFELIQDIIGTNLQTKFHDDRKINVTSRVLTRGHAFLPIQTIFELERHIQKTHVLTKFHRVHIENCPAPSPPCFFTDLDHFHDDWAKIVTSRVFTRNTATTPGGHLHEDWASNVTSKVLTSFELRRGINGTNVLTKFHEDQTSASTINVASRTFTRQNVDHARRTTDKRRSQKLTMSMLCSGELKRETTMSIQHNFSKAILQLLPLTCQTRVKMTPLPSGHAFLPIKTIFELNQKTAPPPSGHFHDDWAKILTSRVFTRNTSPPPGGHVFQRTRTIFELNQHIIKTNFLTKLHEDWASNVASTVFTSFELSRGIDWTNVLTKFHENQTINVASEVFTTQNVDDARQTTHDRQKAITKAHHEHVVLR</sequence>
<dbReference type="EMBL" id="JAIWYP010000006">
    <property type="protein sequence ID" value="KAH3804663.1"/>
    <property type="molecule type" value="Genomic_DNA"/>
</dbReference>
<comment type="caution">
    <text evidence="1">The sequence shown here is derived from an EMBL/GenBank/DDBJ whole genome shotgun (WGS) entry which is preliminary data.</text>
</comment>
<dbReference type="AlphaFoldDB" id="A0A9D4JDJ7"/>
<evidence type="ECO:0000313" key="1">
    <source>
        <dbReference type="EMBL" id="KAH3804663.1"/>
    </source>
</evidence>
<gene>
    <name evidence="1" type="ORF">DPMN_132951</name>
</gene>
<reference evidence="1" key="2">
    <citation type="submission" date="2020-11" db="EMBL/GenBank/DDBJ databases">
        <authorList>
            <person name="McCartney M.A."/>
            <person name="Auch B."/>
            <person name="Kono T."/>
            <person name="Mallez S."/>
            <person name="Becker A."/>
            <person name="Gohl D.M."/>
            <person name="Silverstein K.A.T."/>
            <person name="Koren S."/>
            <person name="Bechman K.B."/>
            <person name="Herman A."/>
            <person name="Abrahante J.E."/>
            <person name="Garbe J."/>
        </authorList>
    </citation>
    <scope>NUCLEOTIDE SEQUENCE</scope>
    <source>
        <strain evidence="1">Duluth1</strain>
        <tissue evidence="1">Whole animal</tissue>
    </source>
</reference>
<organism evidence="1 2">
    <name type="scientific">Dreissena polymorpha</name>
    <name type="common">Zebra mussel</name>
    <name type="synonym">Mytilus polymorpha</name>
    <dbReference type="NCBI Taxonomy" id="45954"/>
    <lineage>
        <taxon>Eukaryota</taxon>
        <taxon>Metazoa</taxon>
        <taxon>Spiralia</taxon>
        <taxon>Lophotrochozoa</taxon>
        <taxon>Mollusca</taxon>
        <taxon>Bivalvia</taxon>
        <taxon>Autobranchia</taxon>
        <taxon>Heteroconchia</taxon>
        <taxon>Euheterodonta</taxon>
        <taxon>Imparidentia</taxon>
        <taxon>Neoheterodontei</taxon>
        <taxon>Myida</taxon>
        <taxon>Dreissenoidea</taxon>
        <taxon>Dreissenidae</taxon>
        <taxon>Dreissena</taxon>
    </lineage>
</organism>